<comment type="caution">
    <text evidence="2">The sequence shown here is derived from an EMBL/GenBank/DDBJ whole genome shotgun (WGS) entry which is preliminary data.</text>
</comment>
<dbReference type="GO" id="GO:0003700">
    <property type="term" value="F:DNA-binding transcription factor activity"/>
    <property type="evidence" value="ECO:0007669"/>
    <property type="project" value="InterPro"/>
</dbReference>
<dbReference type="EMBL" id="JADNYM010000035">
    <property type="protein sequence ID" value="MBG0741651.1"/>
    <property type="molecule type" value="Genomic_DNA"/>
</dbReference>
<dbReference type="AlphaFoldDB" id="A0A931CSX5"/>
<dbReference type="SMART" id="SM00347">
    <property type="entry name" value="HTH_MARR"/>
    <property type="match status" value="1"/>
</dbReference>
<protein>
    <submittedName>
        <fullName evidence="2">MarR family transcriptional regulator</fullName>
    </submittedName>
</protein>
<proteinExistence type="predicted"/>
<dbReference type="InterPro" id="IPR039422">
    <property type="entry name" value="MarR/SlyA-like"/>
</dbReference>
<dbReference type="SUPFAM" id="SSF46785">
    <property type="entry name" value="Winged helix' DNA-binding domain"/>
    <property type="match status" value="1"/>
</dbReference>
<reference evidence="2 3" key="1">
    <citation type="submission" date="2020-11" db="EMBL/GenBank/DDBJ databases">
        <title>Arthrobacter antarcticus sp. nov., isolated from Antarctic Soil.</title>
        <authorList>
            <person name="Li J."/>
        </authorList>
    </citation>
    <scope>NUCLEOTIDE SEQUENCE [LARGE SCALE GENOMIC DNA]</scope>
    <source>
        <strain evidence="2 3">Z1-20</strain>
    </source>
</reference>
<accession>A0A931CSX5</accession>
<dbReference type="InterPro" id="IPR036390">
    <property type="entry name" value="WH_DNA-bd_sf"/>
</dbReference>
<evidence type="ECO:0000259" key="1">
    <source>
        <dbReference type="PROSITE" id="PS50995"/>
    </source>
</evidence>
<feature type="domain" description="HTH marR-type" evidence="1">
    <location>
        <begin position="4"/>
        <end position="145"/>
    </location>
</feature>
<sequence length="148" mass="16007">MTQDERVAEAIRGLEEQMAIFAGTVRANLRDSAAAIDPALHPFGLKLLQLLRRGGPIHAGTAAELLFVDKSVISRQARQLEDLGLTETLVDPNDGRARFLALTPKAVERMETVSAAGKMLMHQVLGTWSAGDLEQFAGYLARLSGPKT</sequence>
<dbReference type="GO" id="GO:0006950">
    <property type="term" value="P:response to stress"/>
    <property type="evidence" value="ECO:0007669"/>
    <property type="project" value="TreeGrafter"/>
</dbReference>
<dbReference type="PANTHER" id="PTHR33164:SF57">
    <property type="entry name" value="MARR-FAMILY TRANSCRIPTIONAL REGULATOR"/>
    <property type="match status" value="1"/>
</dbReference>
<dbReference type="Gene3D" id="1.10.10.10">
    <property type="entry name" value="Winged helix-like DNA-binding domain superfamily/Winged helix DNA-binding domain"/>
    <property type="match status" value="1"/>
</dbReference>
<dbReference type="Proteomes" id="UP000655366">
    <property type="component" value="Unassembled WGS sequence"/>
</dbReference>
<evidence type="ECO:0000313" key="2">
    <source>
        <dbReference type="EMBL" id="MBG0741651.1"/>
    </source>
</evidence>
<keyword evidence="3" id="KW-1185">Reference proteome</keyword>
<dbReference type="InterPro" id="IPR036388">
    <property type="entry name" value="WH-like_DNA-bd_sf"/>
</dbReference>
<dbReference type="InterPro" id="IPR000835">
    <property type="entry name" value="HTH_MarR-typ"/>
</dbReference>
<dbReference type="PANTHER" id="PTHR33164">
    <property type="entry name" value="TRANSCRIPTIONAL REGULATOR, MARR FAMILY"/>
    <property type="match status" value="1"/>
</dbReference>
<dbReference type="PROSITE" id="PS50995">
    <property type="entry name" value="HTH_MARR_2"/>
    <property type="match status" value="1"/>
</dbReference>
<evidence type="ECO:0000313" key="3">
    <source>
        <dbReference type="Proteomes" id="UP000655366"/>
    </source>
</evidence>
<gene>
    <name evidence="2" type="ORF">IV500_20030</name>
</gene>
<dbReference type="Pfam" id="PF12802">
    <property type="entry name" value="MarR_2"/>
    <property type="match status" value="1"/>
</dbReference>
<organism evidence="2 3">
    <name type="scientific">Arthrobacter terrae</name>
    <dbReference type="NCBI Taxonomy" id="2935737"/>
    <lineage>
        <taxon>Bacteria</taxon>
        <taxon>Bacillati</taxon>
        <taxon>Actinomycetota</taxon>
        <taxon>Actinomycetes</taxon>
        <taxon>Micrococcales</taxon>
        <taxon>Micrococcaceae</taxon>
        <taxon>Arthrobacter</taxon>
    </lineage>
</organism>
<dbReference type="RefSeq" id="WP_196398582.1">
    <property type="nucleotide sequence ID" value="NZ_JADNYM010000035.1"/>
</dbReference>
<name>A0A931CSX5_9MICC</name>